<keyword evidence="3" id="KW-1185">Reference proteome</keyword>
<feature type="compositionally biased region" description="Polar residues" evidence="1">
    <location>
        <begin position="213"/>
        <end position="228"/>
    </location>
</feature>
<feature type="region of interest" description="Disordered" evidence="1">
    <location>
        <begin position="198"/>
        <end position="316"/>
    </location>
</feature>
<organism evidence="2 3">
    <name type="scientific">Solanum pinnatisectum</name>
    <name type="common">tansyleaf nightshade</name>
    <dbReference type="NCBI Taxonomy" id="50273"/>
    <lineage>
        <taxon>Eukaryota</taxon>
        <taxon>Viridiplantae</taxon>
        <taxon>Streptophyta</taxon>
        <taxon>Embryophyta</taxon>
        <taxon>Tracheophyta</taxon>
        <taxon>Spermatophyta</taxon>
        <taxon>Magnoliopsida</taxon>
        <taxon>eudicotyledons</taxon>
        <taxon>Gunneridae</taxon>
        <taxon>Pentapetalae</taxon>
        <taxon>asterids</taxon>
        <taxon>lamiids</taxon>
        <taxon>Solanales</taxon>
        <taxon>Solanaceae</taxon>
        <taxon>Solanoideae</taxon>
        <taxon>Solaneae</taxon>
        <taxon>Solanum</taxon>
    </lineage>
</organism>
<gene>
    <name evidence="2" type="ORF">R3W88_033997</name>
</gene>
<feature type="compositionally biased region" description="Polar residues" evidence="1">
    <location>
        <begin position="260"/>
        <end position="285"/>
    </location>
</feature>
<name>A0AAV9JZH2_9SOLN</name>
<feature type="compositionally biased region" description="Polar residues" evidence="1">
    <location>
        <begin position="236"/>
        <end position="246"/>
    </location>
</feature>
<dbReference type="AlphaFoldDB" id="A0AAV9JZH2"/>
<feature type="compositionally biased region" description="Polar residues" evidence="1">
    <location>
        <begin position="149"/>
        <end position="165"/>
    </location>
</feature>
<feature type="region of interest" description="Disordered" evidence="1">
    <location>
        <begin position="1"/>
        <end position="30"/>
    </location>
</feature>
<feature type="compositionally biased region" description="Basic and acidic residues" evidence="1">
    <location>
        <begin position="1"/>
        <end position="18"/>
    </location>
</feature>
<dbReference type="EMBL" id="JAWPEI010000084">
    <property type="protein sequence ID" value="KAK4706448.1"/>
    <property type="molecule type" value="Genomic_DNA"/>
</dbReference>
<reference evidence="2 3" key="1">
    <citation type="submission" date="2023-10" db="EMBL/GenBank/DDBJ databases">
        <title>Genome-Wide Identification Analysis in wild type Solanum Pinnatisectum Reveals Some Genes Defensing Phytophthora Infestans.</title>
        <authorList>
            <person name="Sun C."/>
        </authorList>
    </citation>
    <scope>NUCLEOTIDE SEQUENCE [LARGE SCALE GENOMIC DNA]</scope>
    <source>
        <strain evidence="2">LQN</strain>
        <tissue evidence="2">Leaf</tissue>
    </source>
</reference>
<accession>A0AAV9JZH2</accession>
<comment type="caution">
    <text evidence="2">The sequence shown here is derived from an EMBL/GenBank/DDBJ whole genome shotgun (WGS) entry which is preliminary data.</text>
</comment>
<evidence type="ECO:0000313" key="3">
    <source>
        <dbReference type="Proteomes" id="UP001311915"/>
    </source>
</evidence>
<proteinExistence type="predicted"/>
<evidence type="ECO:0000313" key="2">
    <source>
        <dbReference type="EMBL" id="KAK4706448.1"/>
    </source>
</evidence>
<feature type="compositionally biased region" description="Low complexity" evidence="1">
    <location>
        <begin position="202"/>
        <end position="212"/>
    </location>
</feature>
<sequence>MNTNKETRRDDQETDRNEPILVPNTGYNNQLGVVHPEETATMNEEDMLMQRDRNEQCAIGQNANIRAPENSSEETQSSNFSFGIKDNLVSITSISVSVQTGQSTHQNAMQIVTTNTDAHLHNVVNEQISRISAVSKQVSQQGHKDIAGNNEQITDTNQQGETSRMQQGNNRVLMEYQSNFPKISNNYARYDSNTLRNQKGENQVNNNVPQNNGKQPYSQQQANNTTHIQDSDKTETSCSQQDQQQVFPRRHYKFAENKRQAQGKNQPTSQQQESTPHLYNQQEQEMGNLEEHWQIQKRKQNRNQEQANPKTMWRPV</sequence>
<evidence type="ECO:0000256" key="1">
    <source>
        <dbReference type="SAM" id="MobiDB-lite"/>
    </source>
</evidence>
<feature type="region of interest" description="Disordered" evidence="1">
    <location>
        <begin position="143"/>
        <end position="165"/>
    </location>
</feature>
<protein>
    <submittedName>
        <fullName evidence="2">Uncharacterized protein</fullName>
    </submittedName>
</protein>
<dbReference type="Proteomes" id="UP001311915">
    <property type="component" value="Unassembled WGS sequence"/>
</dbReference>